<evidence type="ECO:0000313" key="9">
    <source>
        <dbReference type="EMBL" id="EGJ49094.1"/>
    </source>
</evidence>
<dbReference type="SUPFAM" id="SSF52540">
    <property type="entry name" value="P-loop containing nucleoside triphosphate hydrolases"/>
    <property type="match status" value="1"/>
</dbReference>
<dbReference type="PROSITE" id="PS50045">
    <property type="entry name" value="SIGMA54_INTERACT_4"/>
    <property type="match status" value="1"/>
</dbReference>
<keyword evidence="6" id="KW-0597">Phosphoprotein</keyword>
<keyword evidence="1" id="KW-0547">Nucleotide-binding</keyword>
<keyword evidence="10" id="KW-1185">Reference proteome</keyword>
<dbReference type="PROSITE" id="PS00676">
    <property type="entry name" value="SIGMA54_INTERACT_2"/>
    <property type="match status" value="1"/>
</dbReference>
<dbReference type="HOGENOM" id="CLU_000445_0_6_7"/>
<dbReference type="InterPro" id="IPR003593">
    <property type="entry name" value="AAA+_ATPase"/>
</dbReference>
<feature type="modified residue" description="4-aspartylphosphate" evidence="6">
    <location>
        <position position="64"/>
    </location>
</feature>
<dbReference type="FunFam" id="3.40.50.300:FF:000006">
    <property type="entry name" value="DNA-binding transcriptional regulator NtrC"/>
    <property type="match status" value="1"/>
</dbReference>
<dbReference type="Proteomes" id="UP000007844">
    <property type="component" value="Chromosome"/>
</dbReference>
<dbReference type="InterPro" id="IPR001789">
    <property type="entry name" value="Sig_transdc_resp-reg_receiver"/>
</dbReference>
<dbReference type="InterPro" id="IPR002078">
    <property type="entry name" value="Sigma_54_int"/>
</dbReference>
<keyword evidence="5" id="KW-0804">Transcription</keyword>
<dbReference type="PANTHER" id="PTHR32071">
    <property type="entry name" value="TRANSCRIPTIONAL REGULATORY PROTEIN"/>
    <property type="match status" value="1"/>
</dbReference>
<dbReference type="InterPro" id="IPR058031">
    <property type="entry name" value="AAA_lid_NorR"/>
</dbReference>
<dbReference type="InterPro" id="IPR025944">
    <property type="entry name" value="Sigma_54_int_dom_CS"/>
</dbReference>
<dbReference type="GO" id="GO:0003677">
    <property type="term" value="F:DNA binding"/>
    <property type="evidence" value="ECO:0007669"/>
    <property type="project" value="UniProtKB-KW"/>
</dbReference>
<dbReference type="Pfam" id="PF25601">
    <property type="entry name" value="AAA_lid_14"/>
    <property type="match status" value="1"/>
</dbReference>
<dbReference type="Pfam" id="PF00158">
    <property type="entry name" value="Sigma54_activat"/>
    <property type="match status" value="1"/>
</dbReference>
<dbReference type="RefSeq" id="WP_014258930.1">
    <property type="nucleotide sequence ID" value="NC_016629.1"/>
</dbReference>
<evidence type="ECO:0000313" key="10">
    <source>
        <dbReference type="Proteomes" id="UP000007844"/>
    </source>
</evidence>
<accession>F3YUR7</accession>
<dbReference type="CDD" id="cd00009">
    <property type="entry name" value="AAA"/>
    <property type="match status" value="1"/>
</dbReference>
<reference evidence="9 10" key="1">
    <citation type="journal article" date="2011" name="J. Bacteriol.">
        <title>Genome sequence of the mercury-methylating and pleomorphic Desulfovibrio africanus Strain Walvis Bay.</title>
        <authorList>
            <person name="Brown S.D."/>
            <person name="Wall J.D."/>
            <person name="Kucken A.M."/>
            <person name="Gilmour C.C."/>
            <person name="Podar M."/>
            <person name="Brandt C.C."/>
            <person name="Teshima H."/>
            <person name="Detter J.C."/>
            <person name="Han C.S."/>
            <person name="Land M.L."/>
            <person name="Lucas S."/>
            <person name="Han J."/>
            <person name="Pennacchio L."/>
            <person name="Nolan M."/>
            <person name="Pitluck S."/>
            <person name="Woyke T."/>
            <person name="Goodwin L."/>
            <person name="Palumbo A.V."/>
            <person name="Elias D.A."/>
        </authorList>
    </citation>
    <scope>NUCLEOTIDE SEQUENCE [LARGE SCALE GENOMIC DNA]</scope>
    <source>
        <strain evidence="9 10">Walvis Bay</strain>
    </source>
</reference>
<evidence type="ECO:0000256" key="1">
    <source>
        <dbReference type="ARBA" id="ARBA00022741"/>
    </source>
</evidence>
<dbReference type="InterPro" id="IPR011006">
    <property type="entry name" value="CheY-like_superfamily"/>
</dbReference>
<dbReference type="InterPro" id="IPR027417">
    <property type="entry name" value="P-loop_NTPase"/>
</dbReference>
<dbReference type="GO" id="GO:0000160">
    <property type="term" value="P:phosphorelay signal transduction system"/>
    <property type="evidence" value="ECO:0007669"/>
    <property type="project" value="InterPro"/>
</dbReference>
<dbReference type="EMBL" id="CP003221">
    <property type="protein sequence ID" value="EGJ49094.1"/>
    <property type="molecule type" value="Genomic_DNA"/>
</dbReference>
<dbReference type="SMART" id="SM00448">
    <property type="entry name" value="REC"/>
    <property type="match status" value="1"/>
</dbReference>
<dbReference type="PROSITE" id="PS00675">
    <property type="entry name" value="SIGMA54_INTERACT_1"/>
    <property type="match status" value="1"/>
</dbReference>
<dbReference type="Gene3D" id="3.40.50.300">
    <property type="entry name" value="P-loop containing nucleotide triphosphate hydrolases"/>
    <property type="match status" value="1"/>
</dbReference>
<dbReference type="SUPFAM" id="SSF52172">
    <property type="entry name" value="CheY-like"/>
    <property type="match status" value="1"/>
</dbReference>
<dbReference type="InterPro" id="IPR025943">
    <property type="entry name" value="Sigma_54_int_dom_ATP-bd_2"/>
</dbReference>
<dbReference type="PROSITE" id="PS00688">
    <property type="entry name" value="SIGMA54_INTERACT_3"/>
    <property type="match status" value="1"/>
</dbReference>
<dbReference type="PANTHER" id="PTHR32071:SF113">
    <property type="entry name" value="ALGINATE BIOSYNTHESIS TRANSCRIPTIONAL REGULATORY PROTEIN ALGB"/>
    <property type="match status" value="1"/>
</dbReference>
<feature type="domain" description="Response regulatory" evidence="8">
    <location>
        <begin position="15"/>
        <end position="129"/>
    </location>
</feature>
<dbReference type="Gene3D" id="1.10.8.60">
    <property type="match status" value="1"/>
</dbReference>
<dbReference type="PROSITE" id="PS50110">
    <property type="entry name" value="RESPONSE_REGULATORY"/>
    <property type="match status" value="1"/>
</dbReference>
<dbReference type="InterPro" id="IPR025662">
    <property type="entry name" value="Sigma_54_int_dom_ATP-bd_1"/>
</dbReference>
<evidence type="ECO:0000259" key="7">
    <source>
        <dbReference type="PROSITE" id="PS50045"/>
    </source>
</evidence>
<keyword evidence="2" id="KW-0067">ATP-binding</keyword>
<evidence type="ECO:0000256" key="3">
    <source>
        <dbReference type="ARBA" id="ARBA00023015"/>
    </source>
</evidence>
<dbReference type="GO" id="GO:0006355">
    <property type="term" value="P:regulation of DNA-templated transcription"/>
    <property type="evidence" value="ECO:0007669"/>
    <property type="project" value="InterPro"/>
</dbReference>
<evidence type="ECO:0000256" key="6">
    <source>
        <dbReference type="PROSITE-ProRule" id="PRU00169"/>
    </source>
</evidence>
<name>F3YUR7_DESAF</name>
<dbReference type="SMART" id="SM00382">
    <property type="entry name" value="AAA"/>
    <property type="match status" value="1"/>
</dbReference>
<proteinExistence type="predicted"/>
<gene>
    <name evidence="9" type="ORF">Desaf_0743</name>
</gene>
<dbReference type="Pfam" id="PF00072">
    <property type="entry name" value="Response_reg"/>
    <property type="match status" value="1"/>
</dbReference>
<sequence length="475" mass="52673">MCMPGDNDRGRSVGRVLIIDDDALFSLALGELIRQEGHEAAEARTLAQGMEEVRKSDFDLIILDVQLPDGNGLDLLPKLKSLAYGPEVTIITSSCSNDGAELAIQNGAWDYIEKTDTPQSLRLSFLRALDYQERKLSALPCLREGIIGSNPKILECVNSMARAARSGANVLIYGETGTGKELFARAVHANSPRSSGPFVIVDCASIQESIMASELFGHRKGAFTGATMDKPGLVLRADGGTLFLDEVSELAMDMQKSFLRVLETRSFRPVGDDREVSSDFRLVCACNKDLQELVAKGRFREDLYYRIKSALLVLPPLRERADDLPQLVDCLMTRVCRKNNLPQKIVSPELLRLLSRHSWPGNIRELANVVEALVASAPMEEILFPPHLPRDLRLQFVISGNGKGEQIERTIKVRADSTGEVTAWSEYRKRGLENLEERYLSSLMNASGGDFRQALTLSGLSQARLYSLLRKHNVR</sequence>
<evidence type="ECO:0000256" key="4">
    <source>
        <dbReference type="ARBA" id="ARBA00023125"/>
    </source>
</evidence>
<keyword evidence="4" id="KW-0238">DNA-binding</keyword>
<dbReference type="CDD" id="cd00156">
    <property type="entry name" value="REC"/>
    <property type="match status" value="1"/>
</dbReference>
<organism evidence="9 10">
    <name type="scientific">Desulfocurvibacter africanus subsp. africanus str. Walvis Bay</name>
    <dbReference type="NCBI Taxonomy" id="690850"/>
    <lineage>
        <taxon>Bacteria</taxon>
        <taxon>Pseudomonadati</taxon>
        <taxon>Thermodesulfobacteriota</taxon>
        <taxon>Desulfovibrionia</taxon>
        <taxon>Desulfovibrionales</taxon>
        <taxon>Desulfovibrionaceae</taxon>
        <taxon>Desulfocurvibacter</taxon>
    </lineage>
</organism>
<feature type="domain" description="Sigma-54 factor interaction" evidence="7">
    <location>
        <begin position="146"/>
        <end position="375"/>
    </location>
</feature>
<evidence type="ECO:0000259" key="8">
    <source>
        <dbReference type="PROSITE" id="PS50110"/>
    </source>
</evidence>
<dbReference type="AlphaFoldDB" id="F3YUR7"/>
<dbReference type="KEGG" id="daf:Desaf_0743"/>
<dbReference type="Gene3D" id="3.40.50.2300">
    <property type="match status" value="1"/>
</dbReference>
<evidence type="ECO:0000256" key="2">
    <source>
        <dbReference type="ARBA" id="ARBA00022840"/>
    </source>
</evidence>
<evidence type="ECO:0000256" key="5">
    <source>
        <dbReference type="ARBA" id="ARBA00023163"/>
    </source>
</evidence>
<dbReference type="eggNOG" id="COG2204">
    <property type="taxonomic scope" value="Bacteria"/>
</dbReference>
<protein>
    <submittedName>
        <fullName evidence="9">Putative two component, sigma54 specific, transcriptional regulator</fullName>
    </submittedName>
</protein>
<dbReference type="GO" id="GO:0005524">
    <property type="term" value="F:ATP binding"/>
    <property type="evidence" value="ECO:0007669"/>
    <property type="project" value="UniProtKB-KW"/>
</dbReference>
<keyword evidence="3" id="KW-0805">Transcription regulation</keyword>
<dbReference type="STRING" id="690850.Desaf_0743"/>